<dbReference type="GO" id="GO:0005506">
    <property type="term" value="F:iron ion binding"/>
    <property type="evidence" value="ECO:0007669"/>
    <property type="project" value="InterPro"/>
</dbReference>
<dbReference type="GO" id="GO:0042597">
    <property type="term" value="C:periplasmic space"/>
    <property type="evidence" value="ECO:0007669"/>
    <property type="project" value="UniProtKB-SubCell"/>
</dbReference>
<evidence type="ECO:0000256" key="9">
    <source>
        <dbReference type="PIRSR" id="PIRSR000005-2"/>
    </source>
</evidence>
<feature type="binding site" description="covalent" evidence="8">
    <location>
        <position position="47"/>
    </location>
    <ligand>
        <name>heme c</name>
        <dbReference type="ChEBI" id="CHEBI:61717"/>
        <label>1</label>
    </ligand>
</feature>
<dbReference type="InterPro" id="IPR024167">
    <property type="entry name" value="Cytochrome_c4-like"/>
</dbReference>
<dbReference type="Pfam" id="PF13442">
    <property type="entry name" value="Cytochrome_CBB3"/>
    <property type="match status" value="1"/>
</dbReference>
<feature type="binding site" description="axial binding residue" evidence="9">
    <location>
        <position position="143"/>
    </location>
    <ligand>
        <name>heme c</name>
        <dbReference type="ChEBI" id="CHEBI:61717"/>
        <label>2</label>
    </ligand>
    <ligandPart>
        <name>Fe</name>
        <dbReference type="ChEBI" id="CHEBI:18248"/>
    </ligandPart>
</feature>
<comment type="caution">
    <text evidence="11">The sequence shown here is derived from an EMBL/GenBank/DDBJ whole genome shotgun (WGS) entry which is preliminary data.</text>
</comment>
<feature type="binding site" description="axial binding residue" evidence="9">
    <location>
        <position position="183"/>
    </location>
    <ligand>
        <name>heme c</name>
        <dbReference type="ChEBI" id="CHEBI:61717"/>
        <label>2</label>
    </ligand>
    <ligandPart>
        <name>Fe</name>
        <dbReference type="ChEBI" id="CHEBI:18248"/>
    </ligandPart>
</feature>
<dbReference type="EMBL" id="QKZL01000005">
    <property type="protein sequence ID" value="PZX17041.1"/>
    <property type="molecule type" value="Genomic_DNA"/>
</dbReference>
<dbReference type="SUPFAM" id="SSF46626">
    <property type="entry name" value="Cytochrome c"/>
    <property type="match status" value="2"/>
</dbReference>
<dbReference type="InterPro" id="IPR050597">
    <property type="entry name" value="Cytochrome_c_Oxidase_Subunit"/>
</dbReference>
<evidence type="ECO:0000256" key="7">
    <source>
        <dbReference type="ARBA" id="ARBA00023004"/>
    </source>
</evidence>
<evidence type="ECO:0000256" key="5">
    <source>
        <dbReference type="ARBA" id="ARBA00022764"/>
    </source>
</evidence>
<organism evidence="11 12">
    <name type="scientific">Palleronia aestuarii</name>
    <dbReference type="NCBI Taxonomy" id="568105"/>
    <lineage>
        <taxon>Bacteria</taxon>
        <taxon>Pseudomonadati</taxon>
        <taxon>Pseudomonadota</taxon>
        <taxon>Alphaproteobacteria</taxon>
        <taxon>Rhodobacterales</taxon>
        <taxon>Roseobacteraceae</taxon>
        <taxon>Palleronia</taxon>
    </lineage>
</organism>
<dbReference type="PANTHER" id="PTHR33751">
    <property type="entry name" value="CBB3-TYPE CYTOCHROME C OXIDASE SUBUNIT FIXP"/>
    <property type="match status" value="1"/>
</dbReference>
<dbReference type="GO" id="GO:0020037">
    <property type="term" value="F:heme binding"/>
    <property type="evidence" value="ECO:0007669"/>
    <property type="project" value="InterPro"/>
</dbReference>
<name>A0A2W7N9X8_9RHOB</name>
<evidence type="ECO:0000313" key="11">
    <source>
        <dbReference type="EMBL" id="PZX17041.1"/>
    </source>
</evidence>
<comment type="subcellular location">
    <subcellularLocation>
        <location evidence="1">Periplasm</location>
    </subcellularLocation>
</comment>
<dbReference type="PANTHER" id="PTHR33751:SF9">
    <property type="entry name" value="CYTOCHROME C4"/>
    <property type="match status" value="1"/>
</dbReference>
<dbReference type="Proteomes" id="UP000248916">
    <property type="component" value="Unassembled WGS sequence"/>
</dbReference>
<sequence length="207" mass="22024">MAGTDRPSRPGTRSGPHPFGLAAMVGLALAAGPIAAQDLFEETKEQCAGCHGVGDMVALEGAPALGGIDAYYALLQLVAFREGDRENEIMNSMVADMSDDDLRAASDWIAGLDRPTPPEEEPDAARMEAGAKLADANRCGSCHGAEYLGGSQMPPLRNQHEDYILKSLQDYKAERRIGARAAMVEIATPLSDDDMATLAYYFAHLPG</sequence>
<evidence type="ECO:0000313" key="12">
    <source>
        <dbReference type="Proteomes" id="UP000248916"/>
    </source>
</evidence>
<proteinExistence type="predicted"/>
<dbReference type="RefSeq" id="WP_170133878.1">
    <property type="nucleotide sequence ID" value="NZ_QKZL01000005.1"/>
</dbReference>
<feature type="domain" description="Cytochrome c" evidence="10">
    <location>
        <begin position="125"/>
        <end position="206"/>
    </location>
</feature>
<dbReference type="AlphaFoldDB" id="A0A2W7N9X8"/>
<protein>
    <submittedName>
        <fullName evidence="11">Cytochrome c553</fullName>
    </submittedName>
</protein>
<feature type="binding site" description="covalent" evidence="8">
    <location>
        <position position="50"/>
    </location>
    <ligand>
        <name>heme c</name>
        <dbReference type="ChEBI" id="CHEBI:61717"/>
        <label>1</label>
    </ligand>
</feature>
<keyword evidence="3 8" id="KW-0349">Heme</keyword>
<dbReference type="GO" id="GO:0009055">
    <property type="term" value="F:electron transfer activity"/>
    <property type="evidence" value="ECO:0007669"/>
    <property type="project" value="InterPro"/>
</dbReference>
<accession>A0A2W7N9X8</accession>
<evidence type="ECO:0000256" key="4">
    <source>
        <dbReference type="ARBA" id="ARBA00022723"/>
    </source>
</evidence>
<keyword evidence="5" id="KW-0574">Periplasm</keyword>
<evidence type="ECO:0000256" key="2">
    <source>
        <dbReference type="ARBA" id="ARBA00022448"/>
    </source>
</evidence>
<reference evidence="11 12" key="1">
    <citation type="submission" date="2018-06" db="EMBL/GenBank/DDBJ databases">
        <title>Genomic Encyclopedia of Archaeal and Bacterial Type Strains, Phase II (KMG-II): from individual species to whole genera.</title>
        <authorList>
            <person name="Goeker M."/>
        </authorList>
    </citation>
    <scope>NUCLEOTIDE SEQUENCE [LARGE SCALE GENOMIC DNA]</scope>
    <source>
        <strain evidence="11 12">DSM 22009</strain>
    </source>
</reference>
<dbReference type="PIRSF" id="PIRSF000005">
    <property type="entry name" value="Cytochrome_c4"/>
    <property type="match status" value="1"/>
</dbReference>
<dbReference type="InterPro" id="IPR036909">
    <property type="entry name" value="Cyt_c-like_dom_sf"/>
</dbReference>
<dbReference type="InterPro" id="IPR009056">
    <property type="entry name" value="Cyt_c-like_dom"/>
</dbReference>
<dbReference type="Gene3D" id="1.10.760.10">
    <property type="entry name" value="Cytochrome c-like domain"/>
    <property type="match status" value="2"/>
</dbReference>
<feature type="binding site" description="covalent" evidence="8">
    <location>
        <position position="139"/>
    </location>
    <ligand>
        <name>heme c</name>
        <dbReference type="ChEBI" id="CHEBI:61717"/>
        <label>2</label>
    </ligand>
</feature>
<keyword evidence="2" id="KW-0813">Transport</keyword>
<evidence type="ECO:0000256" key="3">
    <source>
        <dbReference type="ARBA" id="ARBA00022617"/>
    </source>
</evidence>
<keyword evidence="6" id="KW-0249">Electron transport</keyword>
<gene>
    <name evidence="11" type="ORF">LX81_01672</name>
</gene>
<evidence type="ECO:0000256" key="8">
    <source>
        <dbReference type="PIRSR" id="PIRSR000005-1"/>
    </source>
</evidence>
<evidence type="ECO:0000256" key="1">
    <source>
        <dbReference type="ARBA" id="ARBA00004418"/>
    </source>
</evidence>
<evidence type="ECO:0000259" key="10">
    <source>
        <dbReference type="PROSITE" id="PS51007"/>
    </source>
</evidence>
<keyword evidence="12" id="KW-1185">Reference proteome</keyword>
<keyword evidence="4 9" id="KW-0479">Metal-binding</keyword>
<keyword evidence="7 9" id="KW-0408">Iron</keyword>
<dbReference type="Pfam" id="PF00034">
    <property type="entry name" value="Cytochrom_C"/>
    <property type="match status" value="1"/>
</dbReference>
<evidence type="ECO:0000256" key="6">
    <source>
        <dbReference type="ARBA" id="ARBA00022982"/>
    </source>
</evidence>
<feature type="binding site" description="axial binding residue" evidence="9">
    <location>
        <position position="51"/>
    </location>
    <ligand>
        <name>heme c</name>
        <dbReference type="ChEBI" id="CHEBI:61717"/>
        <label>1</label>
    </ligand>
    <ligandPart>
        <name>Fe</name>
        <dbReference type="ChEBI" id="CHEBI:18248"/>
    </ligandPart>
</feature>
<comment type="PTM">
    <text evidence="8">Binds 2 heme c groups covalently per subunit.</text>
</comment>
<feature type="binding site" description="covalent" evidence="8">
    <location>
        <position position="142"/>
    </location>
    <ligand>
        <name>heme c</name>
        <dbReference type="ChEBI" id="CHEBI:61717"/>
        <label>2</label>
    </ligand>
</feature>
<dbReference type="PROSITE" id="PS51007">
    <property type="entry name" value="CYTC"/>
    <property type="match status" value="2"/>
</dbReference>
<feature type="binding site" description="axial binding residue" evidence="9">
    <location>
        <position position="90"/>
    </location>
    <ligand>
        <name>heme c</name>
        <dbReference type="ChEBI" id="CHEBI:61717"/>
        <label>1</label>
    </ligand>
    <ligandPart>
        <name>Fe</name>
        <dbReference type="ChEBI" id="CHEBI:18248"/>
    </ligandPart>
</feature>
<feature type="domain" description="Cytochrome c" evidence="10">
    <location>
        <begin position="31"/>
        <end position="113"/>
    </location>
</feature>